<sequence>MIILSAAYPPPYQHSYPESYKQSYPHEQQIKHRFISGVRRILLRYE</sequence>
<evidence type="ECO:0000313" key="2">
    <source>
        <dbReference type="Proteomes" id="UP000595320"/>
    </source>
</evidence>
<protein>
    <submittedName>
        <fullName evidence="1">Uncharacterized protein</fullName>
    </submittedName>
</protein>
<accession>A0A7T9Z5N4</accession>
<dbReference type="AlphaFoldDB" id="A0A7T9Z5N4"/>
<organism evidence="1 2">
    <name type="scientific">Acinetobacter ursingii</name>
    <dbReference type="NCBI Taxonomy" id="108980"/>
    <lineage>
        <taxon>Bacteria</taxon>
        <taxon>Pseudomonadati</taxon>
        <taxon>Pseudomonadota</taxon>
        <taxon>Gammaproteobacteria</taxon>
        <taxon>Moraxellales</taxon>
        <taxon>Moraxellaceae</taxon>
        <taxon>Acinetobacter</taxon>
    </lineage>
</organism>
<dbReference type="Proteomes" id="UP000595320">
    <property type="component" value="Chromosome"/>
</dbReference>
<evidence type="ECO:0000313" key="1">
    <source>
        <dbReference type="EMBL" id="QQT85058.1"/>
    </source>
</evidence>
<dbReference type="RefSeq" id="WP_155118761.1">
    <property type="nucleotide sequence ID" value="NZ_BKGH01000025.1"/>
</dbReference>
<proteinExistence type="predicted"/>
<name>A0A7T9Z5N4_9GAMM</name>
<dbReference type="EMBL" id="CP068176">
    <property type="protein sequence ID" value="QQT85058.1"/>
    <property type="molecule type" value="Genomic_DNA"/>
</dbReference>
<gene>
    <name evidence="1" type="ORF">I6I53_08810</name>
</gene>
<dbReference type="GeneID" id="66213544"/>
<reference evidence="1 2" key="1">
    <citation type="submission" date="2021-01" db="EMBL/GenBank/DDBJ databases">
        <title>FDA dAtabase for Regulatory Grade micrObial Sequences (FDA-ARGOS): Supporting development and validation of Infectious Disease Dx tests.</title>
        <authorList>
            <person name="Sproer C."/>
            <person name="Gronow S."/>
            <person name="Severitt S."/>
            <person name="Schroder I."/>
            <person name="Tallon L."/>
            <person name="Sadzewicz L."/>
            <person name="Zhao X."/>
            <person name="Boylan J."/>
            <person name="Ott S."/>
            <person name="Bowen H."/>
            <person name="Vavikolanu K."/>
            <person name="Mehta A."/>
            <person name="Aluvathingal J."/>
            <person name="Nadendla S."/>
            <person name="Lowell S."/>
            <person name="Myers T."/>
            <person name="Yan Y."/>
            <person name="Sichtig H."/>
        </authorList>
    </citation>
    <scope>NUCLEOTIDE SEQUENCE [LARGE SCALE GENOMIC DNA]</scope>
    <source>
        <strain evidence="1 2">FDAARGOS_1096</strain>
    </source>
</reference>